<dbReference type="AlphaFoldDB" id="A0A2S3IMT7"/>
<proteinExistence type="predicted"/>
<protein>
    <submittedName>
        <fullName evidence="1">Uncharacterized protein</fullName>
    </submittedName>
</protein>
<dbReference type="EMBL" id="CM008054">
    <property type="protein sequence ID" value="PAN47793.1"/>
    <property type="molecule type" value="Genomic_DNA"/>
</dbReference>
<sequence length="90" mass="9533">MYFRGFLDLNSASIGALTVPDADLVSLSLFEEQDFLAAPSVLESQQVLNPTLPSVHSVSDGAASALFDRAPYGTATEDSLHEEAVQCVST</sequence>
<name>A0A2S3IMT7_9POAL</name>
<organism evidence="1">
    <name type="scientific">Panicum hallii</name>
    <dbReference type="NCBI Taxonomy" id="206008"/>
    <lineage>
        <taxon>Eukaryota</taxon>
        <taxon>Viridiplantae</taxon>
        <taxon>Streptophyta</taxon>
        <taxon>Embryophyta</taxon>
        <taxon>Tracheophyta</taxon>
        <taxon>Spermatophyta</taxon>
        <taxon>Magnoliopsida</taxon>
        <taxon>Liliopsida</taxon>
        <taxon>Poales</taxon>
        <taxon>Poaceae</taxon>
        <taxon>PACMAD clade</taxon>
        <taxon>Panicoideae</taxon>
        <taxon>Panicodae</taxon>
        <taxon>Paniceae</taxon>
        <taxon>Panicinae</taxon>
        <taxon>Panicum</taxon>
        <taxon>Panicum sect. Panicum</taxon>
    </lineage>
</organism>
<dbReference type="Gramene" id="PAN47793">
    <property type="protein sequence ID" value="PAN47793"/>
    <property type="gene ID" value="PAHAL_9G336300"/>
</dbReference>
<evidence type="ECO:0000313" key="1">
    <source>
        <dbReference type="EMBL" id="PAN47793.1"/>
    </source>
</evidence>
<gene>
    <name evidence="1" type="ORF">PAHAL_9G336300</name>
</gene>
<accession>A0A2S3IMT7</accession>
<reference evidence="1" key="1">
    <citation type="submission" date="2018-04" db="EMBL/GenBank/DDBJ databases">
        <title>WGS assembly of Panicum hallii.</title>
        <authorList>
            <person name="Lovell J."/>
            <person name="Jenkins J."/>
            <person name="Lowry D."/>
            <person name="Mamidi S."/>
            <person name="Sreedasyam A."/>
            <person name="Weng X."/>
            <person name="Barry K."/>
            <person name="Bonette J."/>
            <person name="Campitelli B."/>
            <person name="Daum C."/>
            <person name="Gordon S."/>
            <person name="Gould B."/>
            <person name="Lipzen A."/>
            <person name="Macqueen A."/>
            <person name="Palacio-Mejia J."/>
            <person name="Plott C."/>
            <person name="Shakirov E."/>
            <person name="Shu S."/>
            <person name="Yoshinaga Y."/>
            <person name="Zane M."/>
            <person name="Rokhsar D."/>
            <person name="Grimwood J."/>
            <person name="Schmutz J."/>
            <person name="Juenger T."/>
        </authorList>
    </citation>
    <scope>NUCLEOTIDE SEQUENCE [LARGE SCALE GENOMIC DNA]</scope>
    <source>
        <strain evidence="1">FIL2</strain>
    </source>
</reference>
<dbReference type="Proteomes" id="UP000243499">
    <property type="component" value="Chromosome 9"/>
</dbReference>